<feature type="region of interest" description="Disordered" evidence="1">
    <location>
        <begin position="522"/>
        <end position="567"/>
    </location>
</feature>
<proteinExistence type="predicted"/>
<organism evidence="2 3">
    <name type="scientific">Dissophora globulifera</name>
    <dbReference type="NCBI Taxonomy" id="979702"/>
    <lineage>
        <taxon>Eukaryota</taxon>
        <taxon>Fungi</taxon>
        <taxon>Fungi incertae sedis</taxon>
        <taxon>Mucoromycota</taxon>
        <taxon>Mortierellomycotina</taxon>
        <taxon>Mortierellomycetes</taxon>
        <taxon>Mortierellales</taxon>
        <taxon>Mortierellaceae</taxon>
        <taxon>Dissophora</taxon>
    </lineage>
</organism>
<dbReference type="AlphaFoldDB" id="A0A9P6RBE6"/>
<feature type="compositionally biased region" description="Polar residues" evidence="1">
    <location>
        <begin position="530"/>
        <end position="542"/>
    </location>
</feature>
<feature type="compositionally biased region" description="Basic and acidic residues" evidence="1">
    <location>
        <begin position="155"/>
        <end position="167"/>
    </location>
</feature>
<evidence type="ECO:0000313" key="2">
    <source>
        <dbReference type="EMBL" id="KAG0314268.1"/>
    </source>
</evidence>
<dbReference type="OrthoDB" id="2121849at2759"/>
<feature type="compositionally biased region" description="Low complexity" evidence="1">
    <location>
        <begin position="72"/>
        <end position="97"/>
    </location>
</feature>
<dbReference type="EMBL" id="JAAAIP010000630">
    <property type="protein sequence ID" value="KAG0314268.1"/>
    <property type="molecule type" value="Genomic_DNA"/>
</dbReference>
<comment type="caution">
    <text evidence="2">The sequence shown here is derived from an EMBL/GenBank/DDBJ whole genome shotgun (WGS) entry which is preliminary data.</text>
</comment>
<feature type="compositionally biased region" description="Basic and acidic residues" evidence="1">
    <location>
        <begin position="543"/>
        <end position="561"/>
    </location>
</feature>
<feature type="region of interest" description="Disordered" evidence="1">
    <location>
        <begin position="195"/>
        <end position="282"/>
    </location>
</feature>
<feature type="compositionally biased region" description="Low complexity" evidence="1">
    <location>
        <begin position="459"/>
        <end position="472"/>
    </location>
</feature>
<feature type="region of interest" description="Disordered" evidence="1">
    <location>
        <begin position="133"/>
        <end position="182"/>
    </location>
</feature>
<feature type="region of interest" description="Disordered" evidence="1">
    <location>
        <begin position="456"/>
        <end position="476"/>
    </location>
</feature>
<evidence type="ECO:0000256" key="1">
    <source>
        <dbReference type="SAM" id="MobiDB-lite"/>
    </source>
</evidence>
<accession>A0A9P6RBE6</accession>
<keyword evidence="3" id="KW-1185">Reference proteome</keyword>
<protein>
    <submittedName>
        <fullName evidence="2">Uncharacterized protein</fullName>
    </submittedName>
</protein>
<dbReference type="Proteomes" id="UP000738325">
    <property type="component" value="Unassembled WGS sequence"/>
</dbReference>
<evidence type="ECO:0000313" key="3">
    <source>
        <dbReference type="Proteomes" id="UP000738325"/>
    </source>
</evidence>
<sequence>MASILFDDISFPRELYNPDTLEFVPPVSVLLDFTPHILSQLAKTSENEQEPIPLPSKQKHASSNDNPEPHSETAAPSSPDATSSAAGQQQQARPSSSGLFSTLQNFATSQSTRKILENGLYFAGRYIDGAANRAASGSSSRQFDERQSYSNSSTRSRDDDDRHREQRSYWFGRQDSHDQERERLRDMEHRLQQMEREMRQNSATARSEIDTQRRERHRLEQELEAQKQKVKKMEADMEETQKAAKVKQEEQRREAAQQAKSKEKGDRSKEASSEGKEETDTLLETSAIDHTSLAANTALMASVGAVSLAMSLYSAHKASSSYSAVTFHNQLEELMAQCEGVIQSTEAWMSEQILEVPDQIREDLKMIKELMETIQRLDPRSEKKAETIAWSMSAVGSLGAVGGAVLGSMTAMASGGTIVIGCALYGIVNRTRYNGPEYKGARAMMELKAAQTLRSLGVNPSSNSPASSASGGTRTRLIRDSRIERLRLEFERRDGHDVCDADEIDGLAVEDTLKEFTLSASPVPLKMSGSGASKSRQQNCATTERKEDHRPTLTMKREAKRAVALNS</sequence>
<gene>
    <name evidence="2" type="ORF">BGZ99_008266</name>
</gene>
<reference evidence="2" key="1">
    <citation type="journal article" date="2020" name="Fungal Divers.">
        <title>Resolving the Mortierellaceae phylogeny through synthesis of multi-gene phylogenetics and phylogenomics.</title>
        <authorList>
            <person name="Vandepol N."/>
            <person name="Liber J."/>
            <person name="Desiro A."/>
            <person name="Na H."/>
            <person name="Kennedy M."/>
            <person name="Barry K."/>
            <person name="Grigoriev I.V."/>
            <person name="Miller A.N."/>
            <person name="O'Donnell K."/>
            <person name="Stajich J.E."/>
            <person name="Bonito G."/>
        </authorList>
    </citation>
    <scope>NUCLEOTIDE SEQUENCE</scope>
    <source>
        <strain evidence="2">REB-010B</strain>
    </source>
</reference>
<feature type="compositionally biased region" description="Basic and acidic residues" evidence="1">
    <location>
        <begin position="207"/>
        <end position="279"/>
    </location>
</feature>
<feature type="region of interest" description="Disordered" evidence="1">
    <location>
        <begin position="43"/>
        <end position="97"/>
    </location>
</feature>
<name>A0A9P6RBE6_9FUNG</name>